<keyword evidence="3" id="KW-1185">Reference proteome</keyword>
<dbReference type="Gene3D" id="3.30.420.10">
    <property type="entry name" value="Ribonuclease H-like superfamily/Ribonuclease H"/>
    <property type="match status" value="1"/>
</dbReference>
<reference evidence="2 3" key="1">
    <citation type="submission" date="2023-02" db="EMBL/GenBank/DDBJ databases">
        <title>LHISI_Scaffold_Assembly.</title>
        <authorList>
            <person name="Stuart O.P."/>
            <person name="Cleave R."/>
            <person name="Magrath M.J.L."/>
            <person name="Mikheyev A.S."/>
        </authorList>
    </citation>
    <scope>NUCLEOTIDE SEQUENCE [LARGE SCALE GENOMIC DNA]</scope>
    <source>
        <strain evidence="2">Daus_M_001</strain>
        <tissue evidence="2">Leg muscle</tissue>
    </source>
</reference>
<comment type="caution">
    <text evidence="2">The sequence shown here is derived from an EMBL/GenBank/DDBJ whole genome shotgun (WGS) entry which is preliminary data.</text>
</comment>
<evidence type="ECO:0000259" key="1">
    <source>
        <dbReference type="PROSITE" id="PS50994"/>
    </source>
</evidence>
<proteinExistence type="predicted"/>
<evidence type="ECO:0000313" key="3">
    <source>
        <dbReference type="Proteomes" id="UP001159363"/>
    </source>
</evidence>
<organism evidence="2 3">
    <name type="scientific">Dryococelus australis</name>
    <dbReference type="NCBI Taxonomy" id="614101"/>
    <lineage>
        <taxon>Eukaryota</taxon>
        <taxon>Metazoa</taxon>
        <taxon>Ecdysozoa</taxon>
        <taxon>Arthropoda</taxon>
        <taxon>Hexapoda</taxon>
        <taxon>Insecta</taxon>
        <taxon>Pterygota</taxon>
        <taxon>Neoptera</taxon>
        <taxon>Polyneoptera</taxon>
        <taxon>Phasmatodea</taxon>
        <taxon>Verophasmatodea</taxon>
        <taxon>Anareolatae</taxon>
        <taxon>Phasmatidae</taxon>
        <taxon>Eurycanthinae</taxon>
        <taxon>Dryococelus</taxon>
    </lineage>
</organism>
<protein>
    <recommendedName>
        <fullName evidence="1">Integrase catalytic domain-containing protein</fullName>
    </recommendedName>
</protein>
<gene>
    <name evidence="2" type="ORF">PR048_001586</name>
</gene>
<dbReference type="InterPro" id="IPR001584">
    <property type="entry name" value="Integrase_cat-core"/>
</dbReference>
<name>A0ABQ9IK76_9NEOP</name>
<dbReference type="Proteomes" id="UP001159363">
    <property type="component" value="Chromosome 1"/>
</dbReference>
<feature type="domain" description="Integrase catalytic" evidence="1">
    <location>
        <begin position="37"/>
        <end position="197"/>
    </location>
</feature>
<sequence>MEVALKRKYYTITRQVINAYLNFCEPCTLKKMTKGKGVVTPMVTSELSSRCQVYLIDMQSEPDGDYKFILNYQDHLTKFVVLGPLKTKTAAEVADVILIYFVCLELQTPFIDTMGVIEALVSKWNGIKIVHGKLRHSQSQGSIERANQDVLDSLVAWMKDNNTSCWFTGLRIVQSSKNRSYHSGIKRTPYKALFGVPQKNGLLDSCLPYDIAGNIGTEEQLEEYLSNLTQNFD</sequence>
<dbReference type="InterPro" id="IPR012337">
    <property type="entry name" value="RNaseH-like_sf"/>
</dbReference>
<dbReference type="SUPFAM" id="SSF53098">
    <property type="entry name" value="Ribonuclease H-like"/>
    <property type="match status" value="1"/>
</dbReference>
<dbReference type="EMBL" id="JARBHB010000001">
    <property type="protein sequence ID" value="KAJ8896243.1"/>
    <property type="molecule type" value="Genomic_DNA"/>
</dbReference>
<dbReference type="PROSITE" id="PS50994">
    <property type="entry name" value="INTEGRASE"/>
    <property type="match status" value="1"/>
</dbReference>
<accession>A0ABQ9IK76</accession>
<dbReference type="InterPro" id="IPR036397">
    <property type="entry name" value="RNaseH_sf"/>
</dbReference>
<evidence type="ECO:0000313" key="2">
    <source>
        <dbReference type="EMBL" id="KAJ8896243.1"/>
    </source>
</evidence>